<evidence type="ECO:0000256" key="1">
    <source>
        <dbReference type="SAM" id="MobiDB-lite"/>
    </source>
</evidence>
<dbReference type="InParanoid" id="A0A2V0PG67"/>
<dbReference type="InterPro" id="IPR032396">
    <property type="entry name" value="SAS-6_N"/>
</dbReference>
<evidence type="ECO:0000313" key="4">
    <source>
        <dbReference type="Proteomes" id="UP000247498"/>
    </source>
</evidence>
<reference evidence="3 4" key="1">
    <citation type="journal article" date="2018" name="Sci. Rep.">
        <title>Raphidocelis subcapitata (=Pseudokirchneriella subcapitata) provides an insight into genome evolution and environmental adaptations in the Sphaeropleales.</title>
        <authorList>
            <person name="Suzuki S."/>
            <person name="Yamaguchi H."/>
            <person name="Nakajima N."/>
            <person name="Kawachi M."/>
        </authorList>
    </citation>
    <scope>NUCLEOTIDE SEQUENCE [LARGE SCALE GENOMIC DNA]</scope>
    <source>
        <strain evidence="3 4">NIES-35</strain>
    </source>
</reference>
<protein>
    <recommendedName>
        <fullName evidence="2">Spindle assembly abnormal protein 6 N-terminal domain-containing protein</fullName>
    </recommendedName>
</protein>
<proteinExistence type="predicted"/>
<dbReference type="STRING" id="307507.A0A2V0PG67"/>
<evidence type="ECO:0000313" key="3">
    <source>
        <dbReference type="EMBL" id="GBF96197.1"/>
    </source>
</evidence>
<dbReference type="Proteomes" id="UP000247498">
    <property type="component" value="Unassembled WGS sequence"/>
</dbReference>
<comment type="caution">
    <text evidence="3">The sequence shown here is derived from an EMBL/GenBank/DDBJ whole genome shotgun (WGS) entry which is preliminary data.</text>
</comment>
<dbReference type="Pfam" id="PF16531">
    <property type="entry name" value="SAS-6_N"/>
    <property type="match status" value="1"/>
</dbReference>
<sequence length="341" mass="35308">MAAPDADGSGFNTVWERTLLVELRDEADNAVGSTPRARERLLMTLQARAPEPRRRSPGGGPAAAAGPLAPPRAQPRASASAYRAVLSSRSDLFFVFESDAIDRRTYSGALQEAHDLTTPFEGLPALLLSLAGRCDGARPGGGGRGGATVFAVLLLSACASRARLTFVEDLDIKFVELLSLSFAPRPRRSVEAAANDRYSRLAARAEAAEARLGALTDLVRRRYPGLLVQFEQQAAEREAAAEAPAALAPRGATAHVAARRAGAGAARPEALAPASPHTPAAAARCGCGRGGAAARGCWAAGDAGGGSPYCCGGQDPALPWDVCGADEEDENAALAAYYGFD</sequence>
<dbReference type="OrthoDB" id="49058at2759"/>
<dbReference type="InterPro" id="IPR038558">
    <property type="entry name" value="SAS-6_N_sf"/>
</dbReference>
<accession>A0A2V0PG67</accession>
<keyword evidence="4" id="KW-1185">Reference proteome</keyword>
<dbReference type="EMBL" id="BDRX01000076">
    <property type="protein sequence ID" value="GBF96197.1"/>
    <property type="molecule type" value="Genomic_DNA"/>
</dbReference>
<dbReference type="AlphaFoldDB" id="A0A2V0PG67"/>
<evidence type="ECO:0000259" key="2">
    <source>
        <dbReference type="Pfam" id="PF16531"/>
    </source>
</evidence>
<dbReference type="Gene3D" id="2.170.210.20">
    <property type="entry name" value="Spindle assembly abnormal protein 6, N-terminal domain"/>
    <property type="match status" value="1"/>
</dbReference>
<organism evidence="3 4">
    <name type="scientific">Raphidocelis subcapitata</name>
    <dbReference type="NCBI Taxonomy" id="307507"/>
    <lineage>
        <taxon>Eukaryota</taxon>
        <taxon>Viridiplantae</taxon>
        <taxon>Chlorophyta</taxon>
        <taxon>core chlorophytes</taxon>
        <taxon>Chlorophyceae</taxon>
        <taxon>CS clade</taxon>
        <taxon>Sphaeropleales</taxon>
        <taxon>Selenastraceae</taxon>
        <taxon>Raphidocelis</taxon>
    </lineage>
</organism>
<feature type="region of interest" description="Disordered" evidence="1">
    <location>
        <begin position="46"/>
        <end position="74"/>
    </location>
</feature>
<gene>
    <name evidence="3" type="ORF">Rsub_08742</name>
</gene>
<feature type="domain" description="Spindle assembly abnormal protein 6 N-terminal" evidence="2">
    <location>
        <begin position="83"/>
        <end position="182"/>
    </location>
</feature>
<name>A0A2V0PG67_9CHLO</name>